<dbReference type="InterPro" id="IPR019734">
    <property type="entry name" value="TPR_rpt"/>
</dbReference>
<dbReference type="GO" id="GO:0003729">
    <property type="term" value="F:mRNA binding"/>
    <property type="evidence" value="ECO:0007669"/>
    <property type="project" value="UniProtKB-ARBA"/>
</dbReference>
<dbReference type="GO" id="GO:0005829">
    <property type="term" value="C:cytosol"/>
    <property type="evidence" value="ECO:0007669"/>
    <property type="project" value="UniProtKB-SubCell"/>
</dbReference>
<keyword evidence="5 7" id="KW-0802">TPR repeat</keyword>
<dbReference type="Proteomes" id="UP000326939">
    <property type="component" value="Chromosome 14"/>
</dbReference>
<accession>A0A5N5K7E1</accession>
<dbReference type="SUPFAM" id="SSF48452">
    <property type="entry name" value="TPR-like"/>
    <property type="match status" value="1"/>
</dbReference>
<keyword evidence="3" id="KW-0963">Cytoplasm</keyword>
<gene>
    <name evidence="10" type="ORF">DKX38_021049</name>
</gene>
<feature type="region of interest" description="Disordered" evidence="8">
    <location>
        <begin position="1485"/>
        <end position="1531"/>
    </location>
</feature>
<evidence type="ECO:0000256" key="6">
    <source>
        <dbReference type="ARBA" id="ARBA00023242"/>
    </source>
</evidence>
<dbReference type="GO" id="GO:0019750">
    <property type="term" value="P:chloroplast localization"/>
    <property type="evidence" value="ECO:0007669"/>
    <property type="project" value="UniProtKB-ARBA"/>
</dbReference>
<feature type="compositionally biased region" description="Basic and acidic residues" evidence="8">
    <location>
        <begin position="1515"/>
        <end position="1525"/>
    </location>
</feature>
<dbReference type="FunFam" id="1.25.40.10:FF:000024">
    <property type="entry name" value="Tetratricopeptide repeat (TPR)-like superfamily protein"/>
    <property type="match status" value="1"/>
</dbReference>
<feature type="region of interest" description="Disordered" evidence="8">
    <location>
        <begin position="1591"/>
        <end position="1649"/>
    </location>
</feature>
<proteinExistence type="predicted"/>
<feature type="compositionally biased region" description="Basic and acidic residues" evidence="8">
    <location>
        <begin position="1486"/>
        <end position="1506"/>
    </location>
</feature>
<organism evidence="10 11">
    <name type="scientific">Salix brachista</name>
    <dbReference type="NCBI Taxonomy" id="2182728"/>
    <lineage>
        <taxon>Eukaryota</taxon>
        <taxon>Viridiplantae</taxon>
        <taxon>Streptophyta</taxon>
        <taxon>Embryophyta</taxon>
        <taxon>Tracheophyta</taxon>
        <taxon>Spermatophyta</taxon>
        <taxon>Magnoliopsida</taxon>
        <taxon>eudicotyledons</taxon>
        <taxon>Gunneridae</taxon>
        <taxon>Pentapetalae</taxon>
        <taxon>rosids</taxon>
        <taxon>fabids</taxon>
        <taxon>Malpighiales</taxon>
        <taxon>Salicaceae</taxon>
        <taxon>Saliceae</taxon>
        <taxon>Salix</taxon>
    </lineage>
</organism>
<protein>
    <recommendedName>
        <fullName evidence="9">Clu domain-containing protein</fullName>
    </recommendedName>
</protein>
<evidence type="ECO:0000313" key="11">
    <source>
        <dbReference type="Proteomes" id="UP000326939"/>
    </source>
</evidence>
<dbReference type="PROSITE" id="PS50005">
    <property type="entry name" value="TPR"/>
    <property type="match status" value="1"/>
</dbReference>
<dbReference type="PANTHER" id="PTHR12601:SF17">
    <property type="entry name" value="PROTEIN REDUCED CHLOROPLAST COVERAGE 1"/>
    <property type="match status" value="1"/>
</dbReference>
<evidence type="ECO:0000256" key="5">
    <source>
        <dbReference type="ARBA" id="ARBA00022803"/>
    </source>
</evidence>
<feature type="compositionally biased region" description="Polar residues" evidence="8">
    <location>
        <begin position="1433"/>
        <end position="1454"/>
    </location>
</feature>
<sequence length="2030" mass="225423">MPLLIPSTNQFPVCQIYILALVFLDIRVYWFKMRPGLVWYTLEEILAYLTKQRLKMAPRNNRGKAKGEKKKKDEKGIDFLPVATDITINLPDETRVVLKGISTDRIIDVRRLLSVNTETCYITNFSLSHEVRGARLKDTVDVLALKPCVLTLTNEDNNEELAEAHVRRLLDIVACTTCFSPSASAHDRITSDIGKNAPAALDNKTSKKTTKSQSSSSTTTTTTTTTTANKQSSSPKSASKDVPVDAEGEMSHSCPKLGSFYEFFSLSHLTPPLQYTRKATKRRIDEIPVDDHLFSLDVKLCNGKLLQVEACKKGFYGVGKQRILCNNLVDLLRQLSRAFDNAYDELMKAFAERNKFGNLPYGFRANTWLIPPIAAQLPSVCPPLPVEDETWGGNGGGLGRDGKKDSIPWADEFLFVASMPCKTAEERQIRDRKAFLLHSLFVDVAIFRAIKAVQHVKLKPNLLGPDANSNIPYKERVGDLSIKVMKDATNASSKVDTKIDGIQATGTDKKKLVERNLLKGITADENTAAHDFATLGTVNVRYCGFNAIVKVEAREEKKASPPSKSIELEQPEGGANALNINSLRLLLHKPTPSEHTKQMPNLQISEFEELSASKAFVERLLEESLARLEEEVLERDHMVRWELGACWIQHLQDQKNTEKDKKPSTEKGKKPSTETEMKVEGLGTPLKSLKNKKKSDESNVKTQLENSRPASDGLSGAVEDATLASVESHLETDAKDNELALQHLLSDAAFARLKESDTGLHRKSLEQLIDLSQKYYAEVALPKLVADFGSLELSPVDGRTLTDFMHTRGLQMRSLGRVVKLSEKLLHVQSLCIHEMIARAFKHILQAVIAAVVDQEKMAVSIVAALNLMLGVPETRDSIKSCHVHPLVWRWLEVFLKKRYEWDLSSLNFKDVRKFAILRGLCHKVGIELVPRDFDMDSPHPFRKFDVVSLVPLHKQAACSSADGRQLLESSKTALDKGKLEDAVTYGTKALAKLVAVCGPYHRMTAGAYSLLAVVLYHTGDFNQATIYQQKALDINERELGLDHPDTMKSYGDLAVFYYRLQHTELALKYVKRALYLLHLTCGPSHPNTAATYINVAMMEEGLGNVHVALRYLHKALKCNQKLLGPDHIQTAASYHAIAIALSLMEAYPLSVQHEQTTLQILRAKLGPNDLRTQDAAAWLEYFESKAFEQQEAVRNGTKKPDASIASKGHLSVSDLLDYINPSRDAKVRDVIAGKRKSYITKVKEKTQPNVSMTSSYESAKDTLKEASDVEIPVPEDDASLETSSAQVQLQTPVVEENVEKKSSIWNEALLETHAEGDDGWQPVQRPRSAGMYGRRLKHWRGIVGKVYSYHKKIVDANMDYTPVKNAHQNSKYYLIKKRAPSHGNYGDHQTTNIPPGTKFGRRMVKAVTYRVKSVPSSYKTSTTENPRIGSKTLISSESAPVSSPNDIRPSKNSIVSLGKSPSYKEVALAPPGTIAKLQVWCPQSDKSDKREIGDGKLEETNEAKEVAGSVVVGVEERSGEKDENSESDYTNDLKKEIGGVHKMEEQHSTNVLEENSSLMVSQSVQEHESGDIEVRDIIQNGMLIDQMPNSIDSFPTEPHEKDSSTEFEPQVDLNSTLPRAEDLKDKPLILNSGDAPGLPNKKLSASAAPFNPSTSIGRAPPVAINIPLPSSPGAVPAVATWPVNMTLHPGPATVMPPINPMSSPHHPYPYLSPPPTRNMIQPLPFMYPPYSQAIPTSTFPVTSSGFHPNHFSWQCNGSPNVSEFIPTTVWPGCVAVEFSVLPPVVDPIADPLSESKAQFENSESPSPPPILSVNIDNVGEANDKANLQASDRKDNVKELTGVGLENIKENGHSDTSEVEIYRSDLSQKKGPKENVASSTDQQIDEEKTFSILLRGRRNRKQTLRMPMSLLSRPYGSQSFKVIYNRVVLLFFPIKRFSISRIVWRKLEDNIFLDQMRKGHKYLEYILAFMVTAPSAKFKGLFSIIKASVDLSLGLWIEFAWILSNSFHFVTSGLPAGSLPFESSTYVSSS</sequence>
<feature type="region of interest" description="Disordered" evidence="8">
    <location>
        <begin position="196"/>
        <end position="250"/>
    </location>
</feature>
<feature type="repeat" description="TPR" evidence="7">
    <location>
        <begin position="1006"/>
        <end position="1039"/>
    </location>
</feature>
<feature type="region of interest" description="Disordered" evidence="8">
    <location>
        <begin position="1415"/>
        <end position="1454"/>
    </location>
</feature>
<feature type="compositionally biased region" description="Polar residues" evidence="8">
    <location>
        <begin position="700"/>
        <end position="709"/>
    </location>
</feature>
<dbReference type="SUPFAM" id="SSF103107">
    <property type="entry name" value="Hypothetical protein c14orf129, hspc210"/>
    <property type="match status" value="1"/>
</dbReference>
<dbReference type="GO" id="GO:0005634">
    <property type="term" value="C:nucleus"/>
    <property type="evidence" value="ECO:0007669"/>
    <property type="project" value="UniProtKB-SubCell"/>
</dbReference>
<evidence type="ECO:0000313" key="10">
    <source>
        <dbReference type="EMBL" id="KAB5527202.1"/>
    </source>
</evidence>
<evidence type="ECO:0000256" key="3">
    <source>
        <dbReference type="ARBA" id="ARBA00022490"/>
    </source>
</evidence>
<dbReference type="Pfam" id="PF13424">
    <property type="entry name" value="TPR_12"/>
    <property type="match status" value="2"/>
</dbReference>
<keyword evidence="11" id="KW-1185">Reference proteome</keyword>
<feature type="domain" description="Clu" evidence="9">
    <location>
        <begin position="387"/>
        <end position="662"/>
    </location>
</feature>
<dbReference type="InterPro" id="IPR033646">
    <property type="entry name" value="CLU-central"/>
</dbReference>
<keyword evidence="4" id="KW-0677">Repeat</keyword>
<dbReference type="InterPro" id="IPR025697">
    <property type="entry name" value="CLU_dom"/>
</dbReference>
<evidence type="ECO:0000256" key="2">
    <source>
        <dbReference type="ARBA" id="ARBA00004514"/>
    </source>
</evidence>
<feature type="compositionally biased region" description="Polar residues" evidence="8">
    <location>
        <begin position="1415"/>
        <end position="1426"/>
    </location>
</feature>
<comment type="subcellular location">
    <subcellularLocation>
        <location evidence="2">Cytoplasm</location>
        <location evidence="2">Cytosol</location>
    </subcellularLocation>
    <subcellularLocation>
        <location evidence="1">Nucleus</location>
    </subcellularLocation>
</comment>
<dbReference type="InterPro" id="IPR023231">
    <property type="entry name" value="GSKIP_dom_sf"/>
</dbReference>
<feature type="compositionally biased region" description="Low complexity" evidence="8">
    <location>
        <begin position="211"/>
        <end position="234"/>
    </location>
</feature>
<name>A0A5N5K7E1_9ROSI</name>
<dbReference type="Gene3D" id="1.25.40.10">
    <property type="entry name" value="Tetratricopeptide repeat domain"/>
    <property type="match status" value="1"/>
</dbReference>
<dbReference type="InterPro" id="IPR027523">
    <property type="entry name" value="CLU_prot"/>
</dbReference>
<dbReference type="PROSITE" id="PS51823">
    <property type="entry name" value="CLU"/>
    <property type="match status" value="1"/>
</dbReference>
<reference evidence="11" key="1">
    <citation type="journal article" date="2019" name="Gigascience">
        <title>De novo genome assembly of the endangered Acer yangbiense, a plant species with extremely small populations endemic to Yunnan Province, China.</title>
        <authorList>
            <person name="Yang J."/>
            <person name="Wariss H.M."/>
            <person name="Tao L."/>
            <person name="Zhang R."/>
            <person name="Yun Q."/>
            <person name="Hollingsworth P."/>
            <person name="Dao Z."/>
            <person name="Luo G."/>
            <person name="Guo H."/>
            <person name="Ma Y."/>
            <person name="Sun W."/>
        </authorList>
    </citation>
    <scope>NUCLEOTIDE SEQUENCE [LARGE SCALE GENOMIC DNA]</scope>
    <source>
        <strain evidence="11">cv. br00</strain>
    </source>
</reference>
<evidence type="ECO:0000259" key="9">
    <source>
        <dbReference type="PROSITE" id="PS51823"/>
    </source>
</evidence>
<evidence type="ECO:0000256" key="7">
    <source>
        <dbReference type="PROSITE-ProRule" id="PRU00339"/>
    </source>
</evidence>
<dbReference type="PANTHER" id="PTHR12601">
    <property type="entry name" value="EUKARYOTIC TRANSLATION INITIATION FACTOR 3 SUBUNIT EIF-3"/>
    <property type="match status" value="1"/>
</dbReference>
<keyword evidence="6" id="KW-0539">Nucleus</keyword>
<feature type="region of interest" description="Disordered" evidence="8">
    <location>
        <begin position="653"/>
        <end position="715"/>
    </location>
</feature>
<evidence type="ECO:0000256" key="8">
    <source>
        <dbReference type="SAM" id="MobiDB-lite"/>
    </source>
</evidence>
<dbReference type="SMART" id="SM00028">
    <property type="entry name" value="TPR"/>
    <property type="match status" value="3"/>
</dbReference>
<feature type="compositionally biased region" description="Basic and acidic residues" evidence="8">
    <location>
        <begin position="653"/>
        <end position="679"/>
    </location>
</feature>
<dbReference type="CDD" id="cd15466">
    <property type="entry name" value="CLU-central"/>
    <property type="match status" value="1"/>
</dbReference>
<dbReference type="EMBL" id="VDCV01000014">
    <property type="protein sequence ID" value="KAB5527202.1"/>
    <property type="molecule type" value="Genomic_DNA"/>
</dbReference>
<evidence type="ECO:0000256" key="1">
    <source>
        <dbReference type="ARBA" id="ARBA00004123"/>
    </source>
</evidence>
<evidence type="ECO:0000256" key="4">
    <source>
        <dbReference type="ARBA" id="ARBA00022737"/>
    </source>
</evidence>
<comment type="caution">
    <text evidence="10">The sequence shown here is derived from an EMBL/GenBank/DDBJ whole genome shotgun (WGS) entry which is preliminary data.</text>
</comment>
<dbReference type="Pfam" id="PF12807">
    <property type="entry name" value="eIF3_p135"/>
    <property type="match status" value="1"/>
</dbReference>
<dbReference type="InterPro" id="IPR011990">
    <property type="entry name" value="TPR-like_helical_dom_sf"/>
</dbReference>